<sequence length="361" mass="41551">MVVSHKKKKRSVTLEDLNGVTAIPDDDRRAAALKWELVLRVEDDYHVEDESSVRDRPLKRYSSVHEWILVENLCGDPHGYPVTRYTLESRVQTLPSCGMCLGSPLVVTFIHSGSVWFVNANVNRSVLYQVEDDYHVEDESSVRDRPLKRYSSVHEWILVENLCGDPHGYPVTRYTLESRVQTLPSCGMCLGSPLVVTFIHSGSVWFVNANVNRSGFFWWRQDKSVPNTHRIPLSYAQTNLLLSESIFDVVILTSRRSDLAFVRFQLSKHQLLLLSRSATSIVFVCPLELCGYVRRGWTDQQHFDRRPSRLGEASFGSEHKIVRPFLCVRAVLQHNITTKTNVRTHQIKRKYPGHRDKVSQY</sequence>
<evidence type="ECO:0000313" key="2">
    <source>
        <dbReference type="Proteomes" id="UP000712281"/>
    </source>
</evidence>
<proteinExistence type="predicted"/>
<reference evidence="1" key="1">
    <citation type="submission" date="2019-12" db="EMBL/GenBank/DDBJ databases">
        <title>Genome sequencing and annotation of Brassica cretica.</title>
        <authorList>
            <person name="Studholme D.J."/>
            <person name="Sarris P.F."/>
        </authorList>
    </citation>
    <scope>NUCLEOTIDE SEQUENCE</scope>
    <source>
        <strain evidence="1">PFS-001/15</strain>
        <tissue evidence="1">Leaf</tissue>
    </source>
</reference>
<evidence type="ECO:0000313" key="1">
    <source>
        <dbReference type="EMBL" id="KAF2598399.1"/>
    </source>
</evidence>
<accession>A0A8S9KVH3</accession>
<dbReference type="AlphaFoldDB" id="A0A8S9KVH3"/>
<comment type="caution">
    <text evidence="1">The sequence shown here is derived from an EMBL/GenBank/DDBJ whole genome shotgun (WGS) entry which is preliminary data.</text>
</comment>
<name>A0A8S9KVH3_BRACR</name>
<dbReference type="EMBL" id="QGKW02000717">
    <property type="protein sequence ID" value="KAF2598399.1"/>
    <property type="molecule type" value="Genomic_DNA"/>
</dbReference>
<organism evidence="1 2">
    <name type="scientific">Brassica cretica</name>
    <name type="common">Mustard</name>
    <dbReference type="NCBI Taxonomy" id="69181"/>
    <lineage>
        <taxon>Eukaryota</taxon>
        <taxon>Viridiplantae</taxon>
        <taxon>Streptophyta</taxon>
        <taxon>Embryophyta</taxon>
        <taxon>Tracheophyta</taxon>
        <taxon>Spermatophyta</taxon>
        <taxon>Magnoliopsida</taxon>
        <taxon>eudicotyledons</taxon>
        <taxon>Gunneridae</taxon>
        <taxon>Pentapetalae</taxon>
        <taxon>rosids</taxon>
        <taxon>malvids</taxon>
        <taxon>Brassicales</taxon>
        <taxon>Brassicaceae</taxon>
        <taxon>Brassiceae</taxon>
        <taxon>Brassica</taxon>
    </lineage>
</organism>
<dbReference type="Proteomes" id="UP000712281">
    <property type="component" value="Unassembled WGS sequence"/>
</dbReference>
<gene>
    <name evidence="1" type="ORF">F2Q68_00007750</name>
</gene>
<protein>
    <submittedName>
        <fullName evidence="1">Uncharacterized protein</fullName>
    </submittedName>
</protein>